<feature type="transmembrane region" description="Helical" evidence="1">
    <location>
        <begin position="162"/>
        <end position="179"/>
    </location>
</feature>
<dbReference type="SMART" id="SM00014">
    <property type="entry name" value="acidPPc"/>
    <property type="match status" value="1"/>
</dbReference>
<dbReference type="OrthoDB" id="9789113at2"/>
<dbReference type="PANTHER" id="PTHR14969:SF13">
    <property type="entry name" value="AT30094P"/>
    <property type="match status" value="1"/>
</dbReference>
<feature type="transmembrane region" description="Helical" evidence="1">
    <location>
        <begin position="26"/>
        <end position="49"/>
    </location>
</feature>
<evidence type="ECO:0000313" key="4">
    <source>
        <dbReference type="Proteomes" id="UP000245370"/>
    </source>
</evidence>
<feature type="transmembrane region" description="Helical" evidence="1">
    <location>
        <begin position="138"/>
        <end position="156"/>
    </location>
</feature>
<evidence type="ECO:0000259" key="2">
    <source>
        <dbReference type="SMART" id="SM00014"/>
    </source>
</evidence>
<feature type="transmembrane region" description="Helical" evidence="1">
    <location>
        <begin position="110"/>
        <end position="131"/>
    </location>
</feature>
<dbReference type="Gene3D" id="1.20.144.10">
    <property type="entry name" value="Phosphatidic acid phosphatase type 2/haloperoxidase"/>
    <property type="match status" value="2"/>
</dbReference>
<dbReference type="EMBL" id="QFRJ01000011">
    <property type="protein sequence ID" value="PWH84788.1"/>
    <property type="molecule type" value="Genomic_DNA"/>
</dbReference>
<evidence type="ECO:0000313" key="3">
    <source>
        <dbReference type="EMBL" id="PWH84788.1"/>
    </source>
</evidence>
<keyword evidence="1" id="KW-1133">Transmembrane helix</keyword>
<reference evidence="3 4" key="2">
    <citation type="submission" date="2018-05" db="EMBL/GenBank/DDBJ databases">
        <authorList>
            <person name="Lanie J.A."/>
            <person name="Ng W.-L."/>
            <person name="Kazmierczak K.M."/>
            <person name="Andrzejewski T.M."/>
            <person name="Davidsen T.M."/>
            <person name="Wayne K.J."/>
            <person name="Tettelin H."/>
            <person name="Glass J.I."/>
            <person name="Rusch D."/>
            <person name="Podicherti R."/>
            <person name="Tsui H.-C.T."/>
            <person name="Winkler M.E."/>
        </authorList>
    </citation>
    <scope>NUCLEOTIDE SEQUENCE [LARGE SCALE GENOMIC DNA]</scope>
    <source>
        <strain evidence="3 4">C305</strain>
    </source>
</reference>
<dbReference type="SUPFAM" id="SSF48317">
    <property type="entry name" value="Acid phosphatase/Vanadium-dependent haloperoxidase"/>
    <property type="match status" value="1"/>
</dbReference>
<reference evidence="3 4" key="1">
    <citation type="submission" date="2018-05" db="EMBL/GenBank/DDBJ databases">
        <title>Brumimicrobium oceani sp. nov., isolated from coastal sediment.</title>
        <authorList>
            <person name="Kou Y."/>
        </authorList>
    </citation>
    <scope>NUCLEOTIDE SEQUENCE [LARGE SCALE GENOMIC DNA]</scope>
    <source>
        <strain evidence="3 4">C305</strain>
    </source>
</reference>
<dbReference type="RefSeq" id="WP_109360195.1">
    <property type="nucleotide sequence ID" value="NZ_QFRJ01000011.1"/>
</dbReference>
<dbReference type="Proteomes" id="UP000245370">
    <property type="component" value="Unassembled WGS sequence"/>
</dbReference>
<name>A0A2U2XAG8_9FLAO</name>
<comment type="caution">
    <text evidence="3">The sequence shown here is derived from an EMBL/GenBank/DDBJ whole genome shotgun (WGS) entry which is preliminary data.</text>
</comment>
<dbReference type="InterPro" id="IPR036938">
    <property type="entry name" value="PAP2/HPO_sf"/>
</dbReference>
<protein>
    <submittedName>
        <fullName evidence="3">Phosphatase PAP2 family protein</fullName>
    </submittedName>
</protein>
<keyword evidence="4" id="KW-1185">Reference proteome</keyword>
<organism evidence="3 4">
    <name type="scientific">Brumimicrobium oceani</name>
    <dbReference type="NCBI Taxonomy" id="2100725"/>
    <lineage>
        <taxon>Bacteria</taxon>
        <taxon>Pseudomonadati</taxon>
        <taxon>Bacteroidota</taxon>
        <taxon>Flavobacteriia</taxon>
        <taxon>Flavobacteriales</taxon>
        <taxon>Crocinitomicaceae</taxon>
        <taxon>Brumimicrobium</taxon>
    </lineage>
</organism>
<evidence type="ECO:0000256" key="1">
    <source>
        <dbReference type="SAM" id="Phobius"/>
    </source>
</evidence>
<dbReference type="InterPro" id="IPR000326">
    <property type="entry name" value="PAP2/HPO"/>
</dbReference>
<sequence length="191" mass="21633">METLINFDAQLFLYLNNLGTDSWDSFWLVITNKYLAFPLYALLALLILWKTSFKSAVISGFAILGTVGLAFVISYLMKHGIARPRPCNIFEIGTEMRFPLAAKGKDCGDFGFVSSHATVGMAMITLIGLILKPYFKNIFIPLSLWILLFSYSRIYVGKHYPGDLIVGILIGFLVGWMGYKIHEWIIRKFNT</sequence>
<dbReference type="AlphaFoldDB" id="A0A2U2XAG8"/>
<proteinExistence type="predicted"/>
<gene>
    <name evidence="3" type="ORF">DIT68_12720</name>
</gene>
<keyword evidence="1" id="KW-0812">Transmembrane</keyword>
<feature type="transmembrane region" description="Helical" evidence="1">
    <location>
        <begin position="56"/>
        <end position="76"/>
    </location>
</feature>
<keyword evidence="1" id="KW-0472">Membrane</keyword>
<dbReference type="Pfam" id="PF01569">
    <property type="entry name" value="PAP2"/>
    <property type="match status" value="1"/>
</dbReference>
<accession>A0A2U2XAG8</accession>
<feature type="domain" description="Phosphatidic acid phosphatase type 2/haloperoxidase" evidence="2">
    <location>
        <begin position="59"/>
        <end position="179"/>
    </location>
</feature>
<dbReference type="PANTHER" id="PTHR14969">
    <property type="entry name" value="SPHINGOSINE-1-PHOSPHATE PHOSPHOHYDROLASE"/>
    <property type="match status" value="1"/>
</dbReference>